<dbReference type="EMBL" id="SEYY01016933">
    <property type="protein sequence ID" value="KAB7499738.1"/>
    <property type="molecule type" value="Genomic_DNA"/>
</dbReference>
<dbReference type="PANTHER" id="PTHR23278">
    <property type="entry name" value="SIDESTEP PROTEIN"/>
    <property type="match status" value="1"/>
</dbReference>
<dbReference type="AlphaFoldDB" id="A0A5N5T0Q1"/>
<accession>A0A5N5T0Q1</accession>
<feature type="domain" description="Ig-like" evidence="4">
    <location>
        <begin position="68"/>
        <end position="146"/>
    </location>
</feature>
<name>A0A5N5T0Q1_9CRUS</name>
<proteinExistence type="predicted"/>
<dbReference type="PROSITE" id="PS50835">
    <property type="entry name" value="IG_LIKE"/>
    <property type="match status" value="2"/>
</dbReference>
<evidence type="ECO:0000256" key="2">
    <source>
        <dbReference type="ARBA" id="ARBA00023136"/>
    </source>
</evidence>
<evidence type="ECO:0000259" key="4">
    <source>
        <dbReference type="PROSITE" id="PS50835"/>
    </source>
</evidence>
<sequence length="356" mass="39918">MEKEEEKWQQSLIKLETFNNNNDSNFLNFSQKLYSGNGAYAGLYINSKRLLKDFEDSISFQSEFSVPPKIVRILSGREPLSAGRRYEVTCQAASSRPSATIKWHIKSNTLSTFSSQTKDEGNITISSLQFTPKVEDNGKDLECIASVPPLPDLPITDAWKLDIANLSKEAKFNLFCCHSVSSKIIYIPQSKIILFSVPPRVTIRPGRSLNLNKIEENADVYFECEIHANPPVYKIIWYHQGKELHHNVSQGVIISNQSLVLQHVHKSASGYYSCKASNIEGDGVSSKIELTVKYKIREIIAPVCEKDQALFHGAAPNEKVDIPCYVDAHPKPESFTWTFNNSGESVNIPDTSVCVN</sequence>
<dbReference type="InterPro" id="IPR036179">
    <property type="entry name" value="Ig-like_dom_sf"/>
</dbReference>
<evidence type="ECO:0000313" key="5">
    <source>
        <dbReference type="EMBL" id="KAB7499738.1"/>
    </source>
</evidence>
<dbReference type="InterPro" id="IPR003598">
    <property type="entry name" value="Ig_sub2"/>
</dbReference>
<organism evidence="5 6">
    <name type="scientific">Armadillidium nasatum</name>
    <dbReference type="NCBI Taxonomy" id="96803"/>
    <lineage>
        <taxon>Eukaryota</taxon>
        <taxon>Metazoa</taxon>
        <taxon>Ecdysozoa</taxon>
        <taxon>Arthropoda</taxon>
        <taxon>Crustacea</taxon>
        <taxon>Multicrustacea</taxon>
        <taxon>Malacostraca</taxon>
        <taxon>Eumalacostraca</taxon>
        <taxon>Peracarida</taxon>
        <taxon>Isopoda</taxon>
        <taxon>Oniscidea</taxon>
        <taxon>Crinocheta</taxon>
        <taxon>Armadillidiidae</taxon>
        <taxon>Armadillidium</taxon>
    </lineage>
</organism>
<evidence type="ECO:0000256" key="3">
    <source>
        <dbReference type="ARBA" id="ARBA00023157"/>
    </source>
</evidence>
<dbReference type="InterPro" id="IPR007110">
    <property type="entry name" value="Ig-like_dom"/>
</dbReference>
<feature type="domain" description="Ig-like" evidence="4">
    <location>
        <begin position="199"/>
        <end position="291"/>
    </location>
</feature>
<dbReference type="SUPFAM" id="SSF48726">
    <property type="entry name" value="Immunoglobulin"/>
    <property type="match status" value="2"/>
</dbReference>
<dbReference type="InterPro" id="IPR013783">
    <property type="entry name" value="Ig-like_fold"/>
</dbReference>
<dbReference type="Gene3D" id="2.60.40.10">
    <property type="entry name" value="Immunoglobulins"/>
    <property type="match status" value="2"/>
</dbReference>
<dbReference type="PANTHER" id="PTHR23278:SF19">
    <property type="entry name" value="OBSCURIN"/>
    <property type="match status" value="1"/>
</dbReference>
<keyword evidence="2" id="KW-0472">Membrane</keyword>
<keyword evidence="6" id="KW-1185">Reference proteome</keyword>
<reference evidence="5 6" key="1">
    <citation type="journal article" date="2019" name="PLoS Biol.">
        <title>Sex chromosomes control vertical transmission of feminizing Wolbachia symbionts in an isopod.</title>
        <authorList>
            <person name="Becking T."/>
            <person name="Chebbi M.A."/>
            <person name="Giraud I."/>
            <person name="Moumen B."/>
            <person name="Laverre T."/>
            <person name="Caubet Y."/>
            <person name="Peccoud J."/>
            <person name="Gilbert C."/>
            <person name="Cordaux R."/>
        </authorList>
    </citation>
    <scope>NUCLEOTIDE SEQUENCE [LARGE SCALE GENOMIC DNA]</scope>
    <source>
        <strain evidence="5">ANa2</strain>
        <tissue evidence="5">Whole body excluding digestive tract and cuticle</tissue>
    </source>
</reference>
<comment type="caution">
    <text evidence="5">The sequence shown here is derived from an EMBL/GenBank/DDBJ whole genome shotgun (WGS) entry which is preliminary data.</text>
</comment>
<dbReference type="InterPro" id="IPR013162">
    <property type="entry name" value="CD80_C2-set"/>
</dbReference>
<dbReference type="SMART" id="SM00408">
    <property type="entry name" value="IGc2"/>
    <property type="match status" value="1"/>
</dbReference>
<evidence type="ECO:0000313" key="6">
    <source>
        <dbReference type="Proteomes" id="UP000326759"/>
    </source>
</evidence>
<dbReference type="Pfam" id="PF08205">
    <property type="entry name" value="C2-set_2"/>
    <property type="match status" value="1"/>
</dbReference>
<dbReference type="Proteomes" id="UP000326759">
    <property type="component" value="Unassembled WGS sequence"/>
</dbReference>
<dbReference type="GO" id="GO:0016020">
    <property type="term" value="C:membrane"/>
    <property type="evidence" value="ECO:0007669"/>
    <property type="project" value="UniProtKB-SubCell"/>
</dbReference>
<gene>
    <name evidence="5" type="primary">cadm4</name>
    <name evidence="5" type="ORF">Anas_06038</name>
</gene>
<keyword evidence="3" id="KW-1015">Disulfide bond</keyword>
<dbReference type="OrthoDB" id="6366117at2759"/>
<dbReference type="SMART" id="SM00409">
    <property type="entry name" value="IG"/>
    <property type="match status" value="2"/>
</dbReference>
<evidence type="ECO:0000256" key="1">
    <source>
        <dbReference type="ARBA" id="ARBA00004167"/>
    </source>
</evidence>
<dbReference type="InterPro" id="IPR003599">
    <property type="entry name" value="Ig_sub"/>
</dbReference>
<protein>
    <submittedName>
        <fullName evidence="5">Cell adhesion molecule 4</fullName>
    </submittedName>
</protein>
<comment type="subcellular location">
    <subcellularLocation>
        <location evidence="1">Membrane</location>
        <topology evidence="1">Single-pass membrane protein</topology>
    </subcellularLocation>
</comment>
<dbReference type="Pfam" id="PF13927">
    <property type="entry name" value="Ig_3"/>
    <property type="match status" value="1"/>
</dbReference>